<dbReference type="Gene3D" id="3.90.550.10">
    <property type="entry name" value="Spore Coat Polysaccharide Biosynthesis Protein SpsA, Chain A"/>
    <property type="match status" value="1"/>
</dbReference>
<dbReference type="InterPro" id="IPR050834">
    <property type="entry name" value="Glycosyltransf_2"/>
</dbReference>
<keyword evidence="3" id="KW-0808">Transferase</keyword>
<gene>
    <name evidence="3" type="ORF">A6A03_00375</name>
</gene>
<protein>
    <submittedName>
        <fullName evidence="3">Glycosyl transferase</fullName>
    </submittedName>
</protein>
<dbReference type="PANTHER" id="PTHR43685:SF3">
    <property type="entry name" value="SLR2126 PROTEIN"/>
    <property type="match status" value="1"/>
</dbReference>
<dbReference type="EMBL" id="LWQS01000038">
    <property type="protein sequence ID" value="OAN47235.1"/>
    <property type="molecule type" value="Genomic_DNA"/>
</dbReference>
<dbReference type="AlphaFoldDB" id="A0A178MGK6"/>
<evidence type="ECO:0000313" key="3">
    <source>
        <dbReference type="EMBL" id="OAN47235.1"/>
    </source>
</evidence>
<feature type="domain" description="Glycosyltransferase 2-like" evidence="2">
    <location>
        <begin position="148"/>
        <end position="256"/>
    </location>
</feature>
<evidence type="ECO:0000313" key="4">
    <source>
        <dbReference type="Proteomes" id="UP000078287"/>
    </source>
</evidence>
<dbReference type="Pfam" id="PF13632">
    <property type="entry name" value="Glyco_trans_2_3"/>
    <property type="match status" value="1"/>
</dbReference>
<accession>A0A178MGK6</accession>
<dbReference type="GO" id="GO:0016740">
    <property type="term" value="F:transferase activity"/>
    <property type="evidence" value="ECO:0007669"/>
    <property type="project" value="UniProtKB-KW"/>
</dbReference>
<dbReference type="PANTHER" id="PTHR43685">
    <property type="entry name" value="GLYCOSYLTRANSFERASE"/>
    <property type="match status" value="1"/>
</dbReference>
<dbReference type="Proteomes" id="UP000078287">
    <property type="component" value="Unassembled WGS sequence"/>
</dbReference>
<comment type="caution">
    <text evidence="3">The sequence shown here is derived from an EMBL/GenBank/DDBJ whole genome shotgun (WGS) entry which is preliminary data.</text>
</comment>
<name>A0A178MGK6_9CHLR</name>
<keyword evidence="4" id="KW-1185">Reference proteome</keyword>
<organism evidence="3 4">
    <name type="scientific">Chloroflexus islandicus</name>
    <dbReference type="NCBI Taxonomy" id="1707952"/>
    <lineage>
        <taxon>Bacteria</taxon>
        <taxon>Bacillati</taxon>
        <taxon>Chloroflexota</taxon>
        <taxon>Chloroflexia</taxon>
        <taxon>Chloroflexales</taxon>
        <taxon>Chloroflexineae</taxon>
        <taxon>Chloroflexaceae</taxon>
        <taxon>Chloroflexus</taxon>
    </lineage>
</organism>
<sequence length="325" mass="35699">MATTEPQTVSIICTVRDEADNIAALIDSMLAQTRAADEIVINDCQSVDMTPAIVAAYAARYPQIKLVRGGHNISSGRNNAIRHARGPIIASTDAGLTLDPHWLARIVAPIEAGEADVVGGFFHPTPRSLFALALGETNYRRSSEIDPAAFLPFGKSIAFRKAVWEAVGGFPEWASHCEDLLFDLAVERAGFRRVFVPEAVVHFAPRPTLPAFIRQYYTYARGDGRAGLWPQRHALRYAVYLTLSVLLGVAISQPRLRAPVGALIGLGVAAYTRGPYRRLWPKLRGRPLSERLAALALVPLIRLAGDIAKMVGYPVGVWRRWQERT</sequence>
<dbReference type="STRING" id="1707952.A6A03_00375"/>
<dbReference type="RefSeq" id="WP_066784110.1">
    <property type="nucleotide sequence ID" value="NZ_LWQS01000038.1"/>
</dbReference>
<dbReference type="Pfam" id="PF00535">
    <property type="entry name" value="Glycos_transf_2"/>
    <property type="match status" value="1"/>
</dbReference>
<reference evidence="3 4" key="1">
    <citation type="submission" date="2016-04" db="EMBL/GenBank/DDBJ databases">
        <title>Chloroflexus islandicus sp. nov., a thermophilic filamentous anoxygenic phototrophic bacterium from geyser Strokkur (Iceland).</title>
        <authorList>
            <person name="Gaisin V.A."/>
            <person name="Kalashnikov A.M."/>
            <person name="Sukhacheva M.V."/>
            <person name="Grouzdev D.S."/>
            <person name="Ivanov T.M."/>
            <person name="Kuznetsov B."/>
            <person name="Gorlenko V.M."/>
        </authorList>
    </citation>
    <scope>NUCLEOTIDE SEQUENCE [LARGE SCALE GENOMIC DNA]</scope>
    <source>
        <strain evidence="4">isl-2</strain>
    </source>
</reference>
<dbReference type="OrthoDB" id="5291101at2"/>
<feature type="domain" description="Glycosyltransferase 2-like" evidence="1">
    <location>
        <begin position="10"/>
        <end position="131"/>
    </location>
</feature>
<dbReference type="InterPro" id="IPR001173">
    <property type="entry name" value="Glyco_trans_2-like"/>
</dbReference>
<evidence type="ECO:0000259" key="1">
    <source>
        <dbReference type="Pfam" id="PF00535"/>
    </source>
</evidence>
<dbReference type="SUPFAM" id="SSF53448">
    <property type="entry name" value="Nucleotide-diphospho-sugar transferases"/>
    <property type="match status" value="1"/>
</dbReference>
<dbReference type="InterPro" id="IPR029044">
    <property type="entry name" value="Nucleotide-diphossugar_trans"/>
</dbReference>
<proteinExistence type="predicted"/>
<evidence type="ECO:0000259" key="2">
    <source>
        <dbReference type="Pfam" id="PF13632"/>
    </source>
</evidence>